<accession>A0A6J6ASM7</accession>
<sequence length="129" mass="14500">MLVDHVQNRVIIELHRHVIPKTLHLTLGADPCRLFLTNGAHSPTAVTSSPPRIRSYLEGVLTTRNGARPAPRLSQPRGVEHNSAVRAHKLPRFFIGRHCTNPSQVKGQIKLIRLADNAKLLEWTNHLYS</sequence>
<evidence type="ECO:0000313" key="1">
    <source>
        <dbReference type="EMBL" id="CAB4529514.1"/>
    </source>
</evidence>
<name>A0A6J6ASM7_9ZZZZ</name>
<gene>
    <name evidence="1" type="ORF">UFOPK1358_00027</name>
    <name evidence="2" type="ORF">UFOPK3519_00687</name>
</gene>
<protein>
    <submittedName>
        <fullName evidence="1">Unannotated protein</fullName>
    </submittedName>
</protein>
<reference evidence="1" key="1">
    <citation type="submission" date="2020-05" db="EMBL/GenBank/DDBJ databases">
        <authorList>
            <person name="Chiriac C."/>
            <person name="Salcher M."/>
            <person name="Ghai R."/>
            <person name="Kavagutti S V."/>
        </authorList>
    </citation>
    <scope>NUCLEOTIDE SEQUENCE</scope>
</reference>
<dbReference type="EMBL" id="CAFBMG010000040">
    <property type="protein sequence ID" value="CAB4897970.1"/>
    <property type="molecule type" value="Genomic_DNA"/>
</dbReference>
<proteinExistence type="predicted"/>
<evidence type="ECO:0000313" key="2">
    <source>
        <dbReference type="EMBL" id="CAB4897970.1"/>
    </source>
</evidence>
<dbReference type="EMBL" id="CAEZSF010000002">
    <property type="protein sequence ID" value="CAB4529514.1"/>
    <property type="molecule type" value="Genomic_DNA"/>
</dbReference>
<organism evidence="1">
    <name type="scientific">freshwater metagenome</name>
    <dbReference type="NCBI Taxonomy" id="449393"/>
    <lineage>
        <taxon>unclassified sequences</taxon>
        <taxon>metagenomes</taxon>
        <taxon>ecological metagenomes</taxon>
    </lineage>
</organism>
<dbReference type="AlphaFoldDB" id="A0A6J6ASM7"/>